<reference evidence="5" key="1">
    <citation type="submission" date="2010-12" db="EMBL/GenBank/DDBJ databases">
        <title>Complete sequence of Variovorax paradoxus EPS.</title>
        <authorList>
            <consortium name="US DOE Joint Genome Institute"/>
            <person name="Lucas S."/>
            <person name="Copeland A."/>
            <person name="Lapidus A."/>
            <person name="Cheng J.-F."/>
            <person name="Goodwin L."/>
            <person name="Pitluck S."/>
            <person name="Teshima H."/>
            <person name="Detter J.C."/>
            <person name="Han C."/>
            <person name="Tapia R."/>
            <person name="Land M."/>
            <person name="Hauser L."/>
            <person name="Kyrpides N."/>
            <person name="Ivanova N."/>
            <person name="Ovchinnikova G."/>
            <person name="Orwin P."/>
            <person name="Han J.-I.G."/>
            <person name="Woyke T."/>
        </authorList>
    </citation>
    <scope>NUCLEOTIDE SEQUENCE [LARGE SCALE GENOMIC DNA]</scope>
    <source>
        <strain evidence="5">EPS</strain>
    </source>
</reference>
<feature type="domain" description="FAD/NAD(P)-binding" evidence="3">
    <location>
        <begin position="2"/>
        <end position="280"/>
    </location>
</feature>
<evidence type="ECO:0000256" key="2">
    <source>
        <dbReference type="ARBA" id="ARBA00023002"/>
    </source>
</evidence>
<keyword evidence="1" id="KW-0285">Flavoprotein</keyword>
<dbReference type="RefSeq" id="WP_013541489.1">
    <property type="nucleotide sequence ID" value="NC_014931.1"/>
</dbReference>
<evidence type="ECO:0000313" key="5">
    <source>
        <dbReference type="Proteomes" id="UP000008917"/>
    </source>
</evidence>
<dbReference type="AlphaFoldDB" id="E6V800"/>
<evidence type="ECO:0000313" key="4">
    <source>
        <dbReference type="EMBL" id="ADU37261.1"/>
    </source>
</evidence>
<dbReference type="PRINTS" id="PR00368">
    <property type="entry name" value="FADPNR"/>
</dbReference>
<proteinExistence type="predicted"/>
<name>E6V800_VARPE</name>
<dbReference type="InterPro" id="IPR023753">
    <property type="entry name" value="FAD/NAD-binding_dom"/>
</dbReference>
<dbReference type="Proteomes" id="UP000008917">
    <property type="component" value="Chromosome"/>
</dbReference>
<dbReference type="OrthoDB" id="9786503at2"/>
<dbReference type="Gene3D" id="3.50.50.60">
    <property type="entry name" value="FAD/NAD(P)-binding domain"/>
    <property type="match status" value="2"/>
</dbReference>
<dbReference type="EMBL" id="CP002417">
    <property type="protein sequence ID" value="ADU37261.1"/>
    <property type="molecule type" value="Genomic_DNA"/>
</dbReference>
<sequence>MYDALVVGGGPAGLLAAVYLARFRRSVALLDAGQSRIARIPQSHNYPGFGDGVSGAAVRDMLREQVGRYPVDRIDGFAEHVERREEGGFRLHMRSRALDVDGRLLLLATGVTDIPPPMPHLREALEAGLLRYCPVCDAYEVIGQAVGVYSDGEAGIGEALYLRHFSADITLFMASGGQALSPPQRRRLADAGIRWNDAPIEAIRREGGRVAVVHAGGTAWCDTLYCALGVAVHSRMAESLGAALDATGYVEVDAHHATAVPGLYAAGDVCTGLNQIAVALGGAAIAASAMHRALPPDWPR</sequence>
<dbReference type="InterPro" id="IPR050097">
    <property type="entry name" value="Ferredoxin-NADP_redctase_2"/>
</dbReference>
<dbReference type="STRING" id="595537.Varpa_3074"/>
<dbReference type="HOGENOM" id="CLU_031864_5_0_4"/>
<reference evidence="4 5" key="2">
    <citation type="journal article" date="2013" name="Genome Announc.">
        <title>Genome of the Root-Associated Plant Growth-Promoting Bacterium Variovorax paradoxus Strain EPS.</title>
        <authorList>
            <person name="Han J.I."/>
            <person name="Spain J.C."/>
            <person name="Leadbetter J.R."/>
            <person name="Ovchinnikova G."/>
            <person name="Goodwin L.A."/>
            <person name="Han C.S."/>
            <person name="Woyke T."/>
            <person name="Davenport K.W."/>
            <person name="Orwin P.M."/>
        </authorList>
    </citation>
    <scope>NUCLEOTIDE SEQUENCE [LARGE SCALE GENOMIC DNA]</scope>
    <source>
        <strain evidence="4 5">EPS</strain>
    </source>
</reference>
<keyword evidence="2" id="KW-0560">Oxidoreductase</keyword>
<evidence type="ECO:0000259" key="3">
    <source>
        <dbReference type="Pfam" id="PF07992"/>
    </source>
</evidence>
<dbReference type="GO" id="GO:0016491">
    <property type="term" value="F:oxidoreductase activity"/>
    <property type="evidence" value="ECO:0007669"/>
    <property type="project" value="UniProtKB-KW"/>
</dbReference>
<dbReference type="eggNOG" id="COG0492">
    <property type="taxonomic scope" value="Bacteria"/>
</dbReference>
<evidence type="ECO:0000256" key="1">
    <source>
        <dbReference type="ARBA" id="ARBA00022630"/>
    </source>
</evidence>
<dbReference type="PANTHER" id="PTHR48105">
    <property type="entry name" value="THIOREDOXIN REDUCTASE 1-RELATED-RELATED"/>
    <property type="match status" value="1"/>
</dbReference>
<organism evidence="4 5">
    <name type="scientific">Variovorax paradoxus (strain EPS)</name>
    <dbReference type="NCBI Taxonomy" id="595537"/>
    <lineage>
        <taxon>Bacteria</taxon>
        <taxon>Pseudomonadati</taxon>
        <taxon>Pseudomonadota</taxon>
        <taxon>Betaproteobacteria</taxon>
        <taxon>Burkholderiales</taxon>
        <taxon>Comamonadaceae</taxon>
        <taxon>Variovorax</taxon>
    </lineage>
</organism>
<dbReference type="InterPro" id="IPR036188">
    <property type="entry name" value="FAD/NAD-bd_sf"/>
</dbReference>
<dbReference type="PRINTS" id="PR00469">
    <property type="entry name" value="PNDRDTASEII"/>
</dbReference>
<protein>
    <submittedName>
        <fullName evidence="4">FAD-dependent pyridine nucleotide-disulfide oxidoreductase</fullName>
    </submittedName>
</protein>
<dbReference type="Pfam" id="PF07992">
    <property type="entry name" value="Pyr_redox_2"/>
    <property type="match status" value="1"/>
</dbReference>
<dbReference type="SUPFAM" id="SSF51905">
    <property type="entry name" value="FAD/NAD(P)-binding domain"/>
    <property type="match status" value="1"/>
</dbReference>
<dbReference type="KEGG" id="vpe:Varpa_3074"/>
<accession>E6V800</accession>
<gene>
    <name evidence="4" type="ordered locus">Varpa_3074</name>
</gene>